<dbReference type="PANTHER" id="PTHR11920:SF300">
    <property type="entry name" value="ATRIAL NATRIURETIC PEPTIDE RECEPTOR 1"/>
    <property type="match status" value="1"/>
</dbReference>
<evidence type="ECO:0000259" key="15">
    <source>
        <dbReference type="PROSITE" id="PS50011"/>
    </source>
</evidence>
<dbReference type="InterPro" id="IPR001170">
    <property type="entry name" value="ANPR/GUC"/>
</dbReference>
<protein>
    <recommendedName>
        <fullName evidence="4">guanylate cyclase</fullName>
        <ecNumber evidence="4">4.6.1.2</ecNumber>
    </recommendedName>
</protein>
<dbReference type="GO" id="GO:0001653">
    <property type="term" value="F:peptide receptor activity"/>
    <property type="evidence" value="ECO:0007669"/>
    <property type="project" value="TreeGrafter"/>
</dbReference>
<dbReference type="InterPro" id="IPR011009">
    <property type="entry name" value="Kinase-like_dom_sf"/>
</dbReference>
<dbReference type="InterPro" id="IPR001054">
    <property type="entry name" value="A/G_cyclase"/>
</dbReference>
<keyword evidence="11" id="KW-0675">Receptor</keyword>
<evidence type="ECO:0000256" key="9">
    <source>
        <dbReference type="ARBA" id="ARBA00023134"/>
    </source>
</evidence>
<dbReference type="InterPro" id="IPR001680">
    <property type="entry name" value="WD40_rpt"/>
</dbReference>
<evidence type="ECO:0000256" key="13">
    <source>
        <dbReference type="ARBA" id="ARBA00023239"/>
    </source>
</evidence>
<dbReference type="GO" id="GO:0004672">
    <property type="term" value="F:protein kinase activity"/>
    <property type="evidence" value="ECO:0007669"/>
    <property type="project" value="InterPro"/>
</dbReference>
<sequence length="1400" mass="159267">MTDINVNDDINENTNKSWWLKAPKLINTVQKTFSSNNPLFGNCLKGCKWAPDGSCICTNSEDHRIRVFNLPSQFYSFEKVNIEDDIFKKDLIPDLEFRESQIIYDYCWFPSMNSADAATCFLLCASRDVPVHLWDAYTGKITASYVTNNYVHELLSGRSVCFSRDGLHIIVGYEKFISIFDVARPGATGQLVDDVPNGIVSCLGSGSKMFASGSFSKLIGLYDGTTCQSIAKLQGQQGGVTHLSISPDDNRLYSGGRKDDEILCWDLRNYGTILHIIKRSCRTNQRVQFDLDYHNGFLTTGDDRGIITFYDVNSNITDKDDDDDKLIPQINQFKSHSCCANGVGLHPTLPLMAYFFASSVDLYRLSNITTYNVLVLMVEKSSTNRFDLVHIGPAIDIAAEKCLQDYKIELNLIKGTYSHQCNETASLGNAVDVLSRTEIVALIGPACSDDVQVVGRLAAYKRIPLLTGLGDVIVDERAAYNTLIRTSYDLRDKAKAILAFMSHHNWYHFGLIFRYQDIYYSTLADELMALLKNKEDYGRFICTCKESYVRDRHKRIVTNLESIMNKMRTCTRIIIIIGGEKEVRTMMLLAYSLNMTSGDYAFIYTELIEREAIGNTSWAGGSESQSTKEKLKSAYQSLMIVSLNQPPGEFYKNFSDKVKEIALIKYNFTYNEQVANYFTASFHDSVILLCKSLMETAKPYSLEDDVFESIESIRSKVLRQMRNVTFLGVSGNVTIDVEGDRIADYALLDQIDPDSGLFEVALRYYGATKTYETINTIHWPNGKRPRDLPKCGFDGASCKRFTFWEVMISAMTSLLFVMAVSMIFIFKRIKYNSSLTNMSWKIRWEDIEQVEHDPTNFANHNVEIVKSFDMNSLKSFKDSVTTGFYKGNQVVVKRLRANKLDMTKEILIELKVMRETSHDNLARFIGICTDGSIAIVTEYCTKGSLRQLLANQSLNLDWMFRCSIINDIINGMNYLHNSEHILHGRLNSKNCLVDSRFCVKISDFGLRQLKQESGYFHGCNSMNNLSDSTPNLTQFKLSRKCQHNCLVDLSDKLLYIAPEFFFQCKCSKKTIGQNSGELQEINFCTKIDSGSQKGDIFSFGIVLQEIIQRREPFYPYYNRMNLLEIIRLCKFEHLRPPVPADACIPELHSLMVKCWTGNAEDRIDFSQMKYEMKLIMKSLGLNNPNMNISSGNSANNNSTLTENLLVRMEQYANDLEAIVKQRTNELAEEKKKTEELLYQILPKPVADQLKRGNMFEPNFFDSVTIYFSDIVGFTHLCSKSTPMQVVDFLNDLYTFFDSIISDYDVYKVETIGDSYMVVSGLPERNGIEHARQICRMALKMLELLPNFRIKHQPEEKLKLRIGINTGPTCAGCVGNIRPRFCLFGDAVNTASRMESNGERK</sequence>
<dbReference type="GO" id="GO:0005776">
    <property type="term" value="C:autophagosome"/>
    <property type="evidence" value="ECO:0007669"/>
    <property type="project" value="UniProtKB-SubCell"/>
</dbReference>
<evidence type="ECO:0000256" key="3">
    <source>
        <dbReference type="ARBA" id="ARBA00004419"/>
    </source>
</evidence>
<keyword evidence="13" id="KW-0456">Lyase</keyword>
<dbReference type="InterPro" id="IPR029787">
    <property type="entry name" value="Nucleotide_cyclase"/>
</dbReference>
<comment type="subcellular location">
    <subcellularLocation>
        <location evidence="2">Cell membrane</location>
        <topology evidence="2">Single-pass type I membrane protein</topology>
    </subcellularLocation>
    <subcellularLocation>
        <location evidence="3">Cytoplasmic vesicle</location>
        <location evidence="3">Autophagosome</location>
    </subcellularLocation>
</comment>
<dbReference type="Pfam" id="PF00211">
    <property type="entry name" value="Guanylate_cyc"/>
    <property type="match status" value="1"/>
</dbReference>
<evidence type="ECO:0000313" key="18">
    <source>
        <dbReference type="Proteomes" id="UP001142055"/>
    </source>
</evidence>
<dbReference type="Pfam" id="PF07701">
    <property type="entry name" value="HNOBA"/>
    <property type="match status" value="1"/>
</dbReference>
<dbReference type="InterPro" id="IPR011645">
    <property type="entry name" value="HNOB_dom_associated"/>
</dbReference>
<keyword evidence="8" id="KW-1133">Transmembrane helix</keyword>
<dbReference type="Gene3D" id="2.130.10.10">
    <property type="entry name" value="YVTN repeat-like/Quinoprotein amine dehydrogenase"/>
    <property type="match status" value="1"/>
</dbReference>
<keyword evidence="12" id="KW-0325">Glycoprotein</keyword>
<dbReference type="PROSITE" id="PS50011">
    <property type="entry name" value="PROTEIN_KINASE_DOM"/>
    <property type="match status" value="1"/>
</dbReference>
<dbReference type="EC" id="4.6.1.2" evidence="4"/>
<reference evidence="17" key="1">
    <citation type="submission" date="2022-12" db="EMBL/GenBank/DDBJ databases">
        <title>Genome assemblies of Blomia tropicalis.</title>
        <authorList>
            <person name="Cui Y."/>
        </authorList>
    </citation>
    <scope>NUCLEOTIDE SEQUENCE</scope>
    <source>
        <tissue evidence="17">Adult mites</tissue>
    </source>
</reference>
<organism evidence="17 18">
    <name type="scientific">Blomia tropicalis</name>
    <name type="common">Mite</name>
    <dbReference type="NCBI Taxonomy" id="40697"/>
    <lineage>
        <taxon>Eukaryota</taxon>
        <taxon>Metazoa</taxon>
        <taxon>Ecdysozoa</taxon>
        <taxon>Arthropoda</taxon>
        <taxon>Chelicerata</taxon>
        <taxon>Arachnida</taxon>
        <taxon>Acari</taxon>
        <taxon>Acariformes</taxon>
        <taxon>Sarcoptiformes</taxon>
        <taxon>Astigmata</taxon>
        <taxon>Glycyphagoidea</taxon>
        <taxon>Echimyopodidae</taxon>
        <taxon>Blomia</taxon>
    </lineage>
</organism>
<dbReference type="Gene3D" id="3.30.70.1230">
    <property type="entry name" value="Nucleotide cyclase"/>
    <property type="match status" value="1"/>
</dbReference>
<evidence type="ECO:0000256" key="12">
    <source>
        <dbReference type="ARBA" id="ARBA00023180"/>
    </source>
</evidence>
<keyword evidence="7" id="KW-0547">Nucleotide-binding</keyword>
<dbReference type="GO" id="GO:0005525">
    <property type="term" value="F:GTP binding"/>
    <property type="evidence" value="ECO:0007669"/>
    <property type="project" value="UniProtKB-KW"/>
</dbReference>
<keyword evidence="10" id="KW-0472">Membrane</keyword>
<keyword evidence="6" id="KW-0732">Signal</keyword>
<evidence type="ECO:0000256" key="11">
    <source>
        <dbReference type="ARBA" id="ARBA00023170"/>
    </source>
</evidence>
<dbReference type="SMART" id="SM00044">
    <property type="entry name" value="CYCc"/>
    <property type="match status" value="1"/>
</dbReference>
<evidence type="ECO:0000256" key="5">
    <source>
        <dbReference type="ARBA" id="ARBA00022692"/>
    </source>
</evidence>
<dbReference type="PRINTS" id="PR00255">
    <property type="entry name" value="NATPEPTIDER"/>
</dbReference>
<accession>A0A9Q0RQD3</accession>
<dbReference type="CDD" id="cd07302">
    <property type="entry name" value="CHD"/>
    <property type="match status" value="1"/>
</dbReference>
<dbReference type="SUPFAM" id="SSF50978">
    <property type="entry name" value="WD40 repeat-like"/>
    <property type="match status" value="1"/>
</dbReference>
<dbReference type="SUPFAM" id="SSF56112">
    <property type="entry name" value="Protein kinase-like (PK-like)"/>
    <property type="match status" value="1"/>
</dbReference>
<evidence type="ECO:0000259" key="16">
    <source>
        <dbReference type="PROSITE" id="PS50125"/>
    </source>
</evidence>
<comment type="catalytic activity">
    <reaction evidence="1">
        <text>GTP = 3',5'-cyclic GMP + diphosphate</text>
        <dbReference type="Rhea" id="RHEA:13665"/>
        <dbReference type="ChEBI" id="CHEBI:33019"/>
        <dbReference type="ChEBI" id="CHEBI:37565"/>
        <dbReference type="ChEBI" id="CHEBI:57746"/>
        <dbReference type="EC" id="4.6.1.2"/>
    </reaction>
</comment>
<dbReference type="InterPro" id="IPR001245">
    <property type="entry name" value="Ser-Thr/Tyr_kinase_cat_dom"/>
</dbReference>
<dbReference type="GO" id="GO:0007168">
    <property type="term" value="P:receptor guanylyl cyclase signaling pathway"/>
    <property type="evidence" value="ECO:0007669"/>
    <property type="project" value="TreeGrafter"/>
</dbReference>
<evidence type="ECO:0000256" key="8">
    <source>
        <dbReference type="ARBA" id="ARBA00022989"/>
    </source>
</evidence>
<dbReference type="PROSITE" id="PS50125">
    <property type="entry name" value="GUANYLATE_CYCLASE_2"/>
    <property type="match status" value="1"/>
</dbReference>
<dbReference type="Pfam" id="PF00400">
    <property type="entry name" value="WD40"/>
    <property type="match status" value="2"/>
</dbReference>
<dbReference type="InterPro" id="IPR001828">
    <property type="entry name" value="ANF_lig-bd_rcpt"/>
</dbReference>
<evidence type="ECO:0000256" key="1">
    <source>
        <dbReference type="ARBA" id="ARBA00001436"/>
    </source>
</evidence>
<name>A0A9Q0RQD3_BLOTA</name>
<dbReference type="GO" id="GO:0005886">
    <property type="term" value="C:plasma membrane"/>
    <property type="evidence" value="ECO:0007669"/>
    <property type="project" value="UniProtKB-SubCell"/>
</dbReference>
<dbReference type="Gene3D" id="3.40.50.2300">
    <property type="match status" value="2"/>
</dbReference>
<dbReference type="CDD" id="cd06352">
    <property type="entry name" value="PBP1_NPR_GC-like"/>
    <property type="match status" value="1"/>
</dbReference>
<dbReference type="PANTHER" id="PTHR11920">
    <property type="entry name" value="GUANYLYL CYCLASE"/>
    <property type="match status" value="1"/>
</dbReference>
<keyword evidence="5" id="KW-0812">Transmembrane</keyword>
<gene>
    <name evidence="17" type="ORF">RDWZM_001050</name>
</gene>
<evidence type="ECO:0000256" key="10">
    <source>
        <dbReference type="ARBA" id="ARBA00023136"/>
    </source>
</evidence>
<dbReference type="InterPro" id="IPR036322">
    <property type="entry name" value="WD40_repeat_dom_sf"/>
</dbReference>
<keyword evidence="18" id="KW-1185">Reference proteome</keyword>
<evidence type="ECO:0000256" key="6">
    <source>
        <dbReference type="ARBA" id="ARBA00022729"/>
    </source>
</evidence>
<keyword evidence="14" id="KW-0141">cGMP biosynthesis</keyword>
<comment type="caution">
    <text evidence="17">The sequence shown here is derived from an EMBL/GenBank/DDBJ whole genome shotgun (WGS) entry which is preliminary data.</text>
</comment>
<dbReference type="InterPro" id="IPR028082">
    <property type="entry name" value="Peripla_BP_I"/>
</dbReference>
<dbReference type="EMBL" id="JAPWDV010000001">
    <property type="protein sequence ID" value="KAJ6222505.1"/>
    <property type="molecule type" value="Genomic_DNA"/>
</dbReference>
<keyword evidence="9" id="KW-0342">GTP-binding</keyword>
<dbReference type="SUPFAM" id="SSF53822">
    <property type="entry name" value="Periplasmic binding protein-like I"/>
    <property type="match status" value="1"/>
</dbReference>
<dbReference type="FunFam" id="3.30.70.1230:FF:000030">
    <property type="entry name" value="Si:ch211-215j19.12"/>
    <property type="match status" value="1"/>
</dbReference>
<dbReference type="GO" id="GO:0004016">
    <property type="term" value="F:adenylate cyclase activity"/>
    <property type="evidence" value="ECO:0007669"/>
    <property type="project" value="TreeGrafter"/>
</dbReference>
<dbReference type="Pfam" id="PF01094">
    <property type="entry name" value="ANF_receptor"/>
    <property type="match status" value="1"/>
</dbReference>
<feature type="domain" description="Guanylate cyclase" evidence="16">
    <location>
        <begin position="1264"/>
        <end position="1394"/>
    </location>
</feature>
<dbReference type="GO" id="GO:0005524">
    <property type="term" value="F:ATP binding"/>
    <property type="evidence" value="ECO:0007669"/>
    <property type="project" value="InterPro"/>
</dbReference>
<dbReference type="SMART" id="SM00320">
    <property type="entry name" value="WD40"/>
    <property type="match status" value="4"/>
</dbReference>
<dbReference type="SUPFAM" id="SSF55073">
    <property type="entry name" value="Nucleotide cyclase"/>
    <property type="match status" value="1"/>
</dbReference>
<dbReference type="InterPro" id="IPR015943">
    <property type="entry name" value="WD40/YVTN_repeat-like_dom_sf"/>
</dbReference>
<dbReference type="InterPro" id="IPR050401">
    <property type="entry name" value="Cyclic_nucleotide_synthase"/>
</dbReference>
<dbReference type="Gene3D" id="1.10.510.10">
    <property type="entry name" value="Transferase(Phosphotransferase) domain 1"/>
    <property type="match status" value="1"/>
</dbReference>
<proteinExistence type="predicted"/>
<evidence type="ECO:0000256" key="2">
    <source>
        <dbReference type="ARBA" id="ARBA00004251"/>
    </source>
</evidence>
<evidence type="ECO:0000256" key="4">
    <source>
        <dbReference type="ARBA" id="ARBA00012202"/>
    </source>
</evidence>
<dbReference type="OMA" id="TINTIHW"/>
<evidence type="ECO:0000313" key="17">
    <source>
        <dbReference type="EMBL" id="KAJ6222505.1"/>
    </source>
</evidence>
<dbReference type="Pfam" id="PF07714">
    <property type="entry name" value="PK_Tyr_Ser-Thr"/>
    <property type="match status" value="2"/>
</dbReference>
<evidence type="ECO:0000256" key="14">
    <source>
        <dbReference type="ARBA" id="ARBA00023293"/>
    </source>
</evidence>
<dbReference type="Gene3D" id="6.10.250.780">
    <property type="match status" value="1"/>
</dbReference>
<dbReference type="GO" id="GO:0004383">
    <property type="term" value="F:guanylate cyclase activity"/>
    <property type="evidence" value="ECO:0007669"/>
    <property type="project" value="UniProtKB-EC"/>
</dbReference>
<feature type="domain" description="Protein kinase" evidence="15">
    <location>
        <begin position="862"/>
        <end position="1175"/>
    </location>
</feature>
<evidence type="ECO:0000256" key="7">
    <source>
        <dbReference type="ARBA" id="ARBA00022741"/>
    </source>
</evidence>
<dbReference type="Proteomes" id="UP001142055">
    <property type="component" value="Chromosome 1"/>
</dbReference>
<dbReference type="InterPro" id="IPR000719">
    <property type="entry name" value="Prot_kinase_dom"/>
</dbReference>
<dbReference type="GO" id="GO:0035556">
    <property type="term" value="P:intracellular signal transduction"/>
    <property type="evidence" value="ECO:0007669"/>
    <property type="project" value="InterPro"/>
</dbReference>